<reference evidence="2" key="1">
    <citation type="submission" date="2023-07" db="EMBL/GenBank/DDBJ databases">
        <title>A chromosome-level genome assembly of Lolium multiflorum.</title>
        <authorList>
            <person name="Chen Y."/>
            <person name="Copetti D."/>
            <person name="Kolliker R."/>
            <person name="Studer B."/>
        </authorList>
    </citation>
    <scope>NUCLEOTIDE SEQUENCE</scope>
    <source>
        <strain evidence="2">02402/16</strain>
        <tissue evidence="2">Leaf</tissue>
    </source>
</reference>
<evidence type="ECO:0000256" key="1">
    <source>
        <dbReference type="SAM" id="MobiDB-lite"/>
    </source>
</evidence>
<dbReference type="AlphaFoldDB" id="A0AAD8RTS8"/>
<keyword evidence="3" id="KW-1185">Reference proteome</keyword>
<organism evidence="2 3">
    <name type="scientific">Lolium multiflorum</name>
    <name type="common">Italian ryegrass</name>
    <name type="synonym">Lolium perenne subsp. multiflorum</name>
    <dbReference type="NCBI Taxonomy" id="4521"/>
    <lineage>
        <taxon>Eukaryota</taxon>
        <taxon>Viridiplantae</taxon>
        <taxon>Streptophyta</taxon>
        <taxon>Embryophyta</taxon>
        <taxon>Tracheophyta</taxon>
        <taxon>Spermatophyta</taxon>
        <taxon>Magnoliopsida</taxon>
        <taxon>Liliopsida</taxon>
        <taxon>Poales</taxon>
        <taxon>Poaceae</taxon>
        <taxon>BOP clade</taxon>
        <taxon>Pooideae</taxon>
        <taxon>Poodae</taxon>
        <taxon>Poeae</taxon>
        <taxon>Poeae Chloroplast Group 2 (Poeae type)</taxon>
        <taxon>Loliodinae</taxon>
        <taxon>Loliinae</taxon>
        <taxon>Lolium</taxon>
    </lineage>
</organism>
<proteinExistence type="predicted"/>
<dbReference type="InterPro" id="IPR007493">
    <property type="entry name" value="DUF538"/>
</dbReference>
<dbReference type="Pfam" id="PF04398">
    <property type="entry name" value="DUF538"/>
    <property type="match status" value="1"/>
</dbReference>
<dbReference type="Proteomes" id="UP001231189">
    <property type="component" value="Unassembled WGS sequence"/>
</dbReference>
<dbReference type="PANTHER" id="PTHR31676:SF155">
    <property type="entry name" value="EXPRESSED PROTEIN"/>
    <property type="match status" value="1"/>
</dbReference>
<accession>A0AAD8RTS8</accession>
<dbReference type="PANTHER" id="PTHR31676">
    <property type="entry name" value="T31J12.3 PROTEIN-RELATED"/>
    <property type="match status" value="1"/>
</dbReference>
<dbReference type="InterPro" id="IPR036758">
    <property type="entry name" value="At5g01610-like"/>
</dbReference>
<dbReference type="Gene3D" id="2.30.240.10">
    <property type="entry name" value="At5g01610-like"/>
    <property type="match status" value="2"/>
</dbReference>
<evidence type="ECO:0000313" key="2">
    <source>
        <dbReference type="EMBL" id="KAK1631075.1"/>
    </source>
</evidence>
<protein>
    <submittedName>
        <fullName evidence="2">Uncharacterized protein</fullName>
    </submittedName>
</protein>
<feature type="region of interest" description="Disordered" evidence="1">
    <location>
        <begin position="1"/>
        <end position="39"/>
    </location>
</feature>
<evidence type="ECO:0000313" key="3">
    <source>
        <dbReference type="Proteomes" id="UP001231189"/>
    </source>
</evidence>
<name>A0AAD8RTS8_LOLMU</name>
<comment type="caution">
    <text evidence="2">The sequence shown here is derived from an EMBL/GenBank/DDBJ whole genome shotgun (WGS) entry which is preliminary data.</text>
</comment>
<feature type="compositionally biased region" description="Acidic residues" evidence="1">
    <location>
        <begin position="1"/>
        <end position="31"/>
    </location>
</feature>
<dbReference type="EMBL" id="JAUUTY010000005">
    <property type="protein sequence ID" value="KAK1631075.1"/>
    <property type="molecule type" value="Genomic_DNA"/>
</dbReference>
<gene>
    <name evidence="2" type="ORF">QYE76_005390</name>
</gene>
<sequence>MSSGDDDGDDGGDDDDGDGDDVQLDVGDDGVDFLPEGISPADSRRRALSLVFSAPQAAVTLPAGASAAAPVQAPVAWDPYEPVSYVAPENPYDTSIVDDEPEVQSNGVDNDDESFHTKTHHVLRRMQSSHYDGHFARGVYRCPFCNRKLHTTDFNCLMNHAESIGRCGARVGTIVNVHAFMAQHKALRIHLRSLQASLRRYLEALNVPTSLSVCTLLSLDLSLRCQAPKMTNHCLLLTVTVMADILLTATSANRPRTILNAYKMLNKYGFPQGIIPRGARSNEIRDNYFEVHFSGDCNLYMDGFSLSIAPGLSGTSRTAQQSPAMTNHCLLIVMAVAAVLLTATSASQPTTAYSMVEQYGFPPGIIPQGAQSYELRKDGSFEVHFSGECGLQVGGFQLHYSSRVAGNIQNDTISGLEGVKVKIVLPWVRIRELSSQGGEIRVHAGAISRSFPVSDFSVSPQC</sequence>
<dbReference type="SUPFAM" id="SSF141562">
    <property type="entry name" value="At5g01610-like"/>
    <property type="match status" value="2"/>
</dbReference>